<keyword evidence="14" id="KW-1133">Transmembrane helix</keyword>
<dbReference type="Proteomes" id="UP001151699">
    <property type="component" value="Chromosome X"/>
</dbReference>
<accession>A0A9Q0MZ48</accession>
<dbReference type="PROSITE" id="PS50240">
    <property type="entry name" value="TRYPSIN_DOM"/>
    <property type="match status" value="1"/>
</dbReference>
<comment type="caution">
    <text evidence="17">The sequence shown here is derived from an EMBL/GenBank/DDBJ whole genome shotgun (WGS) entry which is preliminary data.</text>
</comment>
<keyword evidence="4" id="KW-0963">Cytoplasm</keyword>
<evidence type="ECO:0000256" key="12">
    <source>
        <dbReference type="SAM" id="Coils"/>
    </source>
</evidence>
<evidence type="ECO:0000256" key="14">
    <source>
        <dbReference type="SAM" id="Phobius"/>
    </source>
</evidence>
<feature type="coiled-coil region" evidence="12">
    <location>
        <begin position="1031"/>
        <end position="1094"/>
    </location>
</feature>
<dbReference type="GO" id="GO:0004252">
    <property type="term" value="F:serine-type endopeptidase activity"/>
    <property type="evidence" value="ECO:0007669"/>
    <property type="project" value="InterPro"/>
</dbReference>
<keyword evidence="6" id="KW-0732">Signal</keyword>
<dbReference type="InterPro" id="IPR043504">
    <property type="entry name" value="Peptidase_S1_PA_chymotrypsin"/>
</dbReference>
<feature type="region of interest" description="Disordered" evidence="13">
    <location>
        <begin position="1204"/>
        <end position="1233"/>
    </location>
</feature>
<evidence type="ECO:0000256" key="9">
    <source>
        <dbReference type="ARBA" id="ARBA00023180"/>
    </source>
</evidence>
<dbReference type="GO" id="GO:0006508">
    <property type="term" value="P:proteolysis"/>
    <property type="evidence" value="ECO:0007669"/>
    <property type="project" value="InterPro"/>
</dbReference>
<feature type="non-terminal residue" evidence="17">
    <location>
        <position position="1308"/>
    </location>
</feature>
<dbReference type="PRINTS" id="PR00722">
    <property type="entry name" value="CHYMOTRYPSIN"/>
</dbReference>
<evidence type="ECO:0000313" key="18">
    <source>
        <dbReference type="Proteomes" id="UP001151699"/>
    </source>
</evidence>
<keyword evidence="8 12" id="KW-0175">Coiled coil</keyword>
<dbReference type="InterPro" id="IPR009003">
    <property type="entry name" value="Peptidase_S1_PA"/>
</dbReference>
<keyword evidence="9" id="KW-0325">Glycoprotein</keyword>
<keyword evidence="18" id="KW-1185">Reference proteome</keyword>
<comment type="similarity">
    <text evidence="11">Belongs to the peptidase S1 family. CLIP subfamily.</text>
</comment>
<evidence type="ECO:0000256" key="8">
    <source>
        <dbReference type="ARBA" id="ARBA00023054"/>
    </source>
</evidence>
<keyword evidence="14" id="KW-0812">Transmembrane</keyword>
<evidence type="ECO:0000256" key="11">
    <source>
        <dbReference type="ARBA" id="ARBA00024195"/>
    </source>
</evidence>
<evidence type="ECO:0000256" key="4">
    <source>
        <dbReference type="ARBA" id="ARBA00022490"/>
    </source>
</evidence>
<dbReference type="InterPro" id="IPR001314">
    <property type="entry name" value="Peptidase_S1A"/>
</dbReference>
<dbReference type="OrthoDB" id="2157184at2759"/>
<feature type="transmembrane region" description="Helical" evidence="14">
    <location>
        <begin position="193"/>
        <end position="212"/>
    </location>
</feature>
<dbReference type="CDD" id="cd00190">
    <property type="entry name" value="Tryp_SPc"/>
    <property type="match status" value="1"/>
</dbReference>
<dbReference type="Pfam" id="PF02019">
    <property type="entry name" value="WIF"/>
    <property type="match status" value="1"/>
</dbReference>
<dbReference type="GO" id="GO:0005879">
    <property type="term" value="C:axonemal microtubule"/>
    <property type="evidence" value="ECO:0007669"/>
    <property type="project" value="TreeGrafter"/>
</dbReference>
<dbReference type="Gene3D" id="2.40.10.10">
    <property type="entry name" value="Trypsin-like serine proteases"/>
    <property type="match status" value="1"/>
</dbReference>
<dbReference type="Gene3D" id="2.10.25.10">
    <property type="entry name" value="Laminin"/>
    <property type="match status" value="1"/>
</dbReference>
<evidence type="ECO:0000256" key="7">
    <source>
        <dbReference type="ARBA" id="ARBA00022794"/>
    </source>
</evidence>
<organism evidence="17 18">
    <name type="scientific">Pseudolycoriella hygida</name>
    <dbReference type="NCBI Taxonomy" id="35572"/>
    <lineage>
        <taxon>Eukaryota</taxon>
        <taxon>Metazoa</taxon>
        <taxon>Ecdysozoa</taxon>
        <taxon>Arthropoda</taxon>
        <taxon>Hexapoda</taxon>
        <taxon>Insecta</taxon>
        <taxon>Pterygota</taxon>
        <taxon>Neoptera</taxon>
        <taxon>Endopterygota</taxon>
        <taxon>Diptera</taxon>
        <taxon>Nematocera</taxon>
        <taxon>Sciaroidea</taxon>
        <taxon>Sciaridae</taxon>
        <taxon>Pseudolycoriella</taxon>
    </lineage>
</organism>
<dbReference type="InterPro" id="IPR038774">
    <property type="entry name" value="CEP162-like"/>
</dbReference>
<dbReference type="EMBL" id="WJQU01000003">
    <property type="protein sequence ID" value="KAJ6639830.1"/>
    <property type="molecule type" value="Genomic_DNA"/>
</dbReference>
<gene>
    <name evidence="17" type="primary">shf</name>
    <name evidence="17" type="ORF">Bhyg_12577</name>
</gene>
<protein>
    <recommendedName>
        <fullName evidence="3">Centrosomal protein of 162 kDa</fullName>
    </recommendedName>
</protein>
<feature type="coiled-coil region" evidence="12">
    <location>
        <begin position="877"/>
        <end position="981"/>
    </location>
</feature>
<dbReference type="InterPro" id="IPR000742">
    <property type="entry name" value="EGF"/>
</dbReference>
<evidence type="ECO:0000256" key="6">
    <source>
        <dbReference type="ARBA" id="ARBA00022729"/>
    </source>
</evidence>
<dbReference type="InterPro" id="IPR038677">
    <property type="entry name" value="WIF_sf"/>
</dbReference>
<dbReference type="InterPro" id="IPR001254">
    <property type="entry name" value="Trypsin_dom"/>
</dbReference>
<reference evidence="17" key="1">
    <citation type="submission" date="2022-07" db="EMBL/GenBank/DDBJ databases">
        <authorList>
            <person name="Trinca V."/>
            <person name="Uliana J.V.C."/>
            <person name="Torres T.T."/>
            <person name="Ward R.J."/>
            <person name="Monesi N."/>
        </authorList>
    </citation>
    <scope>NUCLEOTIDE SEQUENCE</scope>
    <source>
        <strain evidence="17">HSMRA1968</strain>
        <tissue evidence="17">Whole embryos</tissue>
    </source>
</reference>
<dbReference type="InterPro" id="IPR003306">
    <property type="entry name" value="WIF"/>
</dbReference>
<feature type="region of interest" description="Disordered" evidence="13">
    <location>
        <begin position="84"/>
        <end position="115"/>
    </location>
</feature>
<evidence type="ECO:0000256" key="5">
    <source>
        <dbReference type="ARBA" id="ARBA00022701"/>
    </source>
</evidence>
<dbReference type="GO" id="GO:0005814">
    <property type="term" value="C:centriole"/>
    <property type="evidence" value="ECO:0007669"/>
    <property type="project" value="UniProtKB-SubCell"/>
</dbReference>
<sequence>DTVEKCSTACQTDFKCPSTNTPAKTLPIKKSKSSSDSLHMNGKDDSHLMATIRGMRVDLAIKEKAVLRLTRELDECKKTIKKLQKEKETNKSAASTSKKSDGSIGTEPSGEVTALKDSQNKIKMLEYDYGVLHNKRLNDLKTLQTAHERELATCKETIQLLQQRLAERDEAFAVQKRRKVPIDYFALKAKRKMIFKIYFFFAVACIHLSSVWSRQNHQRKFHHIDGDNDNDLSLWIDEQQVKMFSGFSIKIYAIDNGKVSAHIKDPNFNHYLPVIPSEVSSVNFTWKSGSKKYYYNFDRLQSLDESILKPPTLSIKIKGRIPQEPKEFSVSLPCSGNSSGIAMFSIGFLIQTSRGKPVPGTPLRLSLKKECALRGVYDRTSLTHSQGPDPECDKKCANKGWCKVDKMCQCKEGYMGQNLCRKMFEWREMHPKGQVPMPEGILWITMRILKMCDSVYEWWKVHWQQHLSVSDGTRGQTGQTQKEQVKVLALNLELNIFHLCLLILCVFYSPSSAYRTPEPIKSRILGGVAITTATAPDAASVVSIRFVAAQANYHIGGGFIINTRWIGTAAQCIIDLEANSTVVAVGRPPIGGGTIYLVDKLVPHPNYTALTLDNDVGVLRTTQEITFSNTIQRINLGAPLEASYTARVFGWGRVADTGAFSEVLRSAAFTTVSHEICISRFPFVARRFISPNHQICFQQANIATCAGDVGGPIIHNGTVVAIVSWVEPCIASQTSIADTTTSTVKMRKTAPLMDSSNYDGEDSDTLNNEKSTLDTSIYYDAESSRKSSFNANRKSSVDYSFNSTLNRRRSPDINVSRNRESPILRQSSPSLRENRHSPCMTPPHTNRYDKHYVNKCTSPSPTRSMISMSTSTSFCRERNLESEIEVLQEKLKDTEERLQSLRLQYDSLSQTHRALRDNQNQTSEEAERLKIDVQHLNDCANKLRAELQTARNDRSEALELQKVLQKELDESRADKKKIVEQNDKDAKTIQDLHRQCKEMERILIRKHPDSVSALIVASKNPNCTDDKSASRRLLEQRIAQLEADAKEQDVKAQKILANVQSRFNSVQSKYEQHIGDLETQVLSLQEINAQLNETIMEQTETIKSNQKVVTINQTFDVPERDTVEKCSTACQTDFKCPSTNTPAKTLPIKKSKSSSDSLHMNGKDDSHLMATIRGMRVDLAIKEKAVLRLTRELDECKKTIKKLQKEKETNKSAASTSKKSDGSIGTEPSGEVTALKDSQNKIKMLEYDYGVLHNKRLNDLKTLQTAHERELATCKETIQLLQQRLAERDEAFAVQKRRNISGTSAYRT</sequence>
<feature type="domain" description="Peptidase S1" evidence="15">
    <location>
        <begin position="524"/>
        <end position="729"/>
    </location>
</feature>
<keyword evidence="7" id="KW-0970">Cilium biogenesis/degradation</keyword>
<keyword evidence="5" id="KW-0493">Microtubule</keyword>
<evidence type="ECO:0000256" key="1">
    <source>
        <dbReference type="ARBA" id="ARBA00004114"/>
    </source>
</evidence>
<keyword evidence="10" id="KW-0206">Cytoskeleton</keyword>
<feature type="region of interest" description="Disordered" evidence="13">
    <location>
        <begin position="1140"/>
        <end position="1164"/>
    </location>
</feature>
<feature type="region of interest" description="Disordered" evidence="13">
    <location>
        <begin position="802"/>
        <end position="846"/>
    </location>
</feature>
<evidence type="ECO:0000256" key="2">
    <source>
        <dbReference type="ARBA" id="ARBA00009485"/>
    </source>
</evidence>
<proteinExistence type="inferred from homology"/>
<evidence type="ECO:0000313" key="17">
    <source>
        <dbReference type="EMBL" id="KAJ6639830.1"/>
    </source>
</evidence>
<dbReference type="SMART" id="SM00469">
    <property type="entry name" value="WIF"/>
    <property type="match status" value="1"/>
</dbReference>
<evidence type="ECO:0000256" key="13">
    <source>
        <dbReference type="SAM" id="MobiDB-lite"/>
    </source>
</evidence>
<dbReference type="PANTHER" id="PTHR34031">
    <property type="entry name" value="CENTROSOMAL PROTEIN OF 162 KDA"/>
    <property type="match status" value="1"/>
</dbReference>
<evidence type="ECO:0000256" key="10">
    <source>
        <dbReference type="ARBA" id="ARBA00023212"/>
    </source>
</evidence>
<dbReference type="PROSITE" id="PS50814">
    <property type="entry name" value="WIF"/>
    <property type="match status" value="1"/>
</dbReference>
<keyword evidence="14" id="KW-0472">Membrane</keyword>
<evidence type="ECO:0000259" key="15">
    <source>
        <dbReference type="PROSITE" id="PS50240"/>
    </source>
</evidence>
<feature type="domain" description="WIF" evidence="16">
    <location>
        <begin position="234"/>
        <end position="371"/>
    </location>
</feature>
<comment type="similarity">
    <text evidence="2">Belongs to the CEP162 family.</text>
</comment>
<dbReference type="SUPFAM" id="SSF50494">
    <property type="entry name" value="Trypsin-like serine proteases"/>
    <property type="match status" value="1"/>
</dbReference>
<comment type="subcellular location">
    <subcellularLocation>
        <location evidence="1">Cytoplasm</location>
        <location evidence="1">Cytoskeleton</location>
        <location evidence="1">Microtubule organizing center</location>
        <location evidence="1">Centrosome</location>
        <location evidence="1">Centriole</location>
    </subcellularLocation>
</comment>
<evidence type="ECO:0000256" key="3">
    <source>
        <dbReference type="ARBA" id="ARBA00021406"/>
    </source>
</evidence>
<dbReference type="Gene3D" id="2.60.40.2170">
    <property type="entry name" value="Wnt, WIF domain"/>
    <property type="match status" value="1"/>
</dbReference>
<dbReference type="GO" id="GO:0060271">
    <property type="term" value="P:cilium assembly"/>
    <property type="evidence" value="ECO:0007669"/>
    <property type="project" value="TreeGrafter"/>
</dbReference>
<dbReference type="PROSITE" id="PS01186">
    <property type="entry name" value="EGF_2"/>
    <property type="match status" value="1"/>
</dbReference>
<evidence type="ECO:0000259" key="16">
    <source>
        <dbReference type="PROSITE" id="PS50814"/>
    </source>
</evidence>
<dbReference type="Pfam" id="PF00089">
    <property type="entry name" value="Trypsin"/>
    <property type="match status" value="1"/>
</dbReference>
<dbReference type="PANTHER" id="PTHR34031:SF1">
    <property type="entry name" value="CENTROSOMAL PROTEIN OF 162 KDA"/>
    <property type="match status" value="1"/>
</dbReference>
<name>A0A9Q0MZ48_9DIPT</name>
<dbReference type="SMART" id="SM00020">
    <property type="entry name" value="Tryp_SPc"/>
    <property type="match status" value="1"/>
</dbReference>